<feature type="compositionally biased region" description="Basic and acidic residues" evidence="2">
    <location>
        <begin position="209"/>
        <end position="218"/>
    </location>
</feature>
<feature type="region of interest" description="Disordered" evidence="2">
    <location>
        <begin position="193"/>
        <end position="233"/>
    </location>
</feature>
<protein>
    <submittedName>
        <fullName evidence="3">Uncharacterized protein</fullName>
    </submittedName>
</protein>
<feature type="region of interest" description="Disordered" evidence="2">
    <location>
        <begin position="33"/>
        <end position="52"/>
    </location>
</feature>
<feature type="region of interest" description="Disordered" evidence="2">
    <location>
        <begin position="125"/>
        <end position="149"/>
    </location>
</feature>
<evidence type="ECO:0000256" key="2">
    <source>
        <dbReference type="SAM" id="MobiDB-lite"/>
    </source>
</evidence>
<dbReference type="InParanoid" id="I7MFW1"/>
<dbReference type="Proteomes" id="UP000009168">
    <property type="component" value="Unassembled WGS sequence"/>
</dbReference>
<feature type="compositionally biased region" description="Low complexity" evidence="2">
    <location>
        <begin position="195"/>
        <end position="204"/>
    </location>
</feature>
<evidence type="ECO:0000313" key="3">
    <source>
        <dbReference type="EMBL" id="EAS00650.2"/>
    </source>
</evidence>
<dbReference type="KEGG" id="tet:TTHERM_00412010"/>
<dbReference type="GeneID" id="7825751"/>
<evidence type="ECO:0000256" key="1">
    <source>
        <dbReference type="SAM" id="Coils"/>
    </source>
</evidence>
<organism evidence="3 4">
    <name type="scientific">Tetrahymena thermophila (strain SB210)</name>
    <dbReference type="NCBI Taxonomy" id="312017"/>
    <lineage>
        <taxon>Eukaryota</taxon>
        <taxon>Sar</taxon>
        <taxon>Alveolata</taxon>
        <taxon>Ciliophora</taxon>
        <taxon>Intramacronucleata</taxon>
        <taxon>Oligohymenophorea</taxon>
        <taxon>Hymenostomatida</taxon>
        <taxon>Tetrahymenina</taxon>
        <taxon>Tetrahymenidae</taxon>
        <taxon>Tetrahymena</taxon>
    </lineage>
</organism>
<feature type="compositionally biased region" description="Polar residues" evidence="2">
    <location>
        <begin position="220"/>
        <end position="233"/>
    </location>
</feature>
<dbReference type="EMBL" id="GG662612">
    <property type="protein sequence ID" value="EAS00650.2"/>
    <property type="molecule type" value="Genomic_DNA"/>
</dbReference>
<name>I7MFW1_TETTS</name>
<evidence type="ECO:0000313" key="4">
    <source>
        <dbReference type="Proteomes" id="UP000009168"/>
    </source>
</evidence>
<gene>
    <name evidence="3" type="ORF">TTHERM_00412010</name>
</gene>
<keyword evidence="4" id="KW-1185">Reference proteome</keyword>
<reference evidence="4" key="1">
    <citation type="journal article" date="2006" name="PLoS Biol.">
        <title>Macronuclear genome sequence of the ciliate Tetrahymena thermophila, a model eukaryote.</title>
        <authorList>
            <person name="Eisen J.A."/>
            <person name="Coyne R.S."/>
            <person name="Wu M."/>
            <person name="Wu D."/>
            <person name="Thiagarajan M."/>
            <person name="Wortman J.R."/>
            <person name="Badger J.H."/>
            <person name="Ren Q."/>
            <person name="Amedeo P."/>
            <person name="Jones K.M."/>
            <person name="Tallon L.J."/>
            <person name="Delcher A.L."/>
            <person name="Salzberg S.L."/>
            <person name="Silva J.C."/>
            <person name="Haas B.J."/>
            <person name="Majoros W.H."/>
            <person name="Farzad M."/>
            <person name="Carlton J.M."/>
            <person name="Smith R.K. Jr."/>
            <person name="Garg J."/>
            <person name="Pearlman R.E."/>
            <person name="Karrer K.M."/>
            <person name="Sun L."/>
            <person name="Manning G."/>
            <person name="Elde N.C."/>
            <person name="Turkewitz A.P."/>
            <person name="Asai D.J."/>
            <person name="Wilkes D.E."/>
            <person name="Wang Y."/>
            <person name="Cai H."/>
            <person name="Collins K."/>
            <person name="Stewart B.A."/>
            <person name="Lee S.R."/>
            <person name="Wilamowska K."/>
            <person name="Weinberg Z."/>
            <person name="Ruzzo W.L."/>
            <person name="Wloga D."/>
            <person name="Gaertig J."/>
            <person name="Frankel J."/>
            <person name="Tsao C.-C."/>
            <person name="Gorovsky M.A."/>
            <person name="Keeling P.J."/>
            <person name="Waller R.F."/>
            <person name="Patron N.J."/>
            <person name="Cherry J.M."/>
            <person name="Stover N.A."/>
            <person name="Krieger C.J."/>
            <person name="del Toro C."/>
            <person name="Ryder H.F."/>
            <person name="Williamson S.C."/>
            <person name="Barbeau R.A."/>
            <person name="Hamilton E.P."/>
            <person name="Orias E."/>
        </authorList>
    </citation>
    <scope>NUCLEOTIDE SEQUENCE [LARGE SCALE GENOMIC DNA]</scope>
    <source>
        <strain evidence="4">SB210</strain>
    </source>
</reference>
<feature type="coiled-coil region" evidence="1">
    <location>
        <begin position="153"/>
        <end position="181"/>
    </location>
</feature>
<dbReference type="AlphaFoldDB" id="I7MFW1"/>
<sequence length="349" mass="41999">MDQQNLNNLEFPEEILEFVNKIIEQNKLNEKTTEVDGNYDPQYDQDEDSLTINDPNFLKKLQEYDEKYEEQNQEDNKIDIEIEQVREEAGQINSVNQSYKQELTYEEKLKWIDDVFNADYFKHEDHNQDRIQDEQSQDSNDEDDIYQMEKQFFEKIKQQQREEEEKRQAQAEKNRKLYEEIVGEKHRKVQIIVLSSTSSSQQSSPKNNSRLDNDKEENNTEYQEGSNMTGIEQNNNKIDQNAAFDQFCVKEEYFSDEERESLQNEKIDTIMDQENKEIENKEKDYIDEIQNLYQQDKNEFMNAYSKDANSDQYSNQRQENLEAFSYQDSNNINDYEKELEDLFDRLNIK</sequence>
<feature type="coiled-coil region" evidence="1">
    <location>
        <begin position="264"/>
        <end position="295"/>
    </location>
</feature>
<keyword evidence="1" id="KW-0175">Coiled coil</keyword>
<feature type="compositionally biased region" description="Acidic residues" evidence="2">
    <location>
        <begin position="135"/>
        <end position="146"/>
    </location>
</feature>
<accession>I7MFW1</accession>
<feature type="coiled-coil region" evidence="1">
    <location>
        <begin position="61"/>
        <end position="102"/>
    </location>
</feature>
<dbReference type="RefSeq" id="XP_001020895.2">
    <property type="nucleotide sequence ID" value="XM_001020895.2"/>
</dbReference>
<proteinExistence type="predicted"/>